<feature type="region of interest" description="Disordered" evidence="1">
    <location>
        <begin position="1"/>
        <end position="20"/>
    </location>
</feature>
<protein>
    <submittedName>
        <fullName evidence="2">Uncharacterized protein</fullName>
    </submittedName>
</protein>
<comment type="caution">
    <text evidence="2">The sequence shown here is derived from an EMBL/GenBank/DDBJ whole genome shotgun (WGS) entry which is preliminary data.</text>
</comment>
<evidence type="ECO:0000313" key="2">
    <source>
        <dbReference type="EMBL" id="RPE37124.1"/>
    </source>
</evidence>
<proteinExistence type="predicted"/>
<organism evidence="2 3">
    <name type="scientific">Kitasatospora cineracea</name>
    <dbReference type="NCBI Taxonomy" id="88074"/>
    <lineage>
        <taxon>Bacteria</taxon>
        <taxon>Bacillati</taxon>
        <taxon>Actinomycetota</taxon>
        <taxon>Actinomycetes</taxon>
        <taxon>Kitasatosporales</taxon>
        <taxon>Streptomycetaceae</taxon>
        <taxon>Kitasatospora</taxon>
    </lineage>
</organism>
<evidence type="ECO:0000313" key="3">
    <source>
        <dbReference type="Proteomes" id="UP000266906"/>
    </source>
</evidence>
<dbReference type="RefSeq" id="WP_123819898.1">
    <property type="nucleotide sequence ID" value="NZ_JBEYIY010000077.1"/>
</dbReference>
<name>A0A3N4SKN7_9ACTN</name>
<dbReference type="Proteomes" id="UP000266906">
    <property type="component" value="Unassembled WGS sequence"/>
</dbReference>
<sequence length="205" mass="21759">MALTDPDDHGGPDTETLPCGADLADLWDTGRPAPGHHDCPECRAALTAREALEHTVRTALDEDSAPAPDPAFLDRVMAAVRTELRPGPLVPLGEPDDEEWITTAAAAGALRAAIDALPGVCAGRCRIAPLDERRPAPRPPAADRRLPRGPLRAEIEVFADLRRPLPQTAVLVRAAVAEAAALRVGLTIRQVDVTVRDLLPRNGGT</sequence>
<accession>A0A3N4SKN7</accession>
<gene>
    <name evidence="2" type="ORF">EDD38_5519</name>
</gene>
<feature type="compositionally biased region" description="Basic and acidic residues" evidence="1">
    <location>
        <begin position="1"/>
        <end position="12"/>
    </location>
</feature>
<dbReference type="AlphaFoldDB" id="A0A3N4SKN7"/>
<evidence type="ECO:0000256" key="1">
    <source>
        <dbReference type="SAM" id="MobiDB-lite"/>
    </source>
</evidence>
<dbReference type="EMBL" id="RKQG01000001">
    <property type="protein sequence ID" value="RPE37124.1"/>
    <property type="molecule type" value="Genomic_DNA"/>
</dbReference>
<reference evidence="2 3" key="1">
    <citation type="submission" date="2018-11" db="EMBL/GenBank/DDBJ databases">
        <title>Sequencing the genomes of 1000 actinobacteria strains.</title>
        <authorList>
            <person name="Klenk H.-P."/>
        </authorList>
    </citation>
    <scope>NUCLEOTIDE SEQUENCE [LARGE SCALE GENOMIC DNA]</scope>
    <source>
        <strain evidence="2 3">DSM 44781</strain>
    </source>
</reference>
<keyword evidence="3" id="KW-1185">Reference proteome</keyword>